<dbReference type="Gene3D" id="2.60.40.4070">
    <property type="match status" value="1"/>
</dbReference>
<reference evidence="3" key="1">
    <citation type="submission" date="2020-04" db="EMBL/GenBank/DDBJ databases">
        <authorList>
            <person name="Zhang T."/>
        </authorList>
    </citation>
    <scope>NUCLEOTIDE SEQUENCE</scope>
    <source>
        <strain evidence="3">HKST-UBA02</strain>
    </source>
</reference>
<dbReference type="InterPro" id="IPR026444">
    <property type="entry name" value="Secre_tail"/>
</dbReference>
<feature type="domain" description="FlgD/Vpr Ig-like" evidence="2">
    <location>
        <begin position="531"/>
        <end position="580"/>
    </location>
</feature>
<evidence type="ECO:0000313" key="4">
    <source>
        <dbReference type="Proteomes" id="UP000739538"/>
    </source>
</evidence>
<evidence type="ECO:0000313" key="3">
    <source>
        <dbReference type="EMBL" id="MCA9758859.1"/>
    </source>
</evidence>
<dbReference type="InterPro" id="IPR025965">
    <property type="entry name" value="FlgD/Vpr_Ig-like"/>
</dbReference>
<feature type="signal peptide" evidence="1">
    <location>
        <begin position="1"/>
        <end position="24"/>
    </location>
</feature>
<dbReference type="AlphaFoldDB" id="A0A956NH44"/>
<keyword evidence="1" id="KW-0732">Signal</keyword>
<proteinExistence type="predicted"/>
<evidence type="ECO:0000259" key="2">
    <source>
        <dbReference type="Pfam" id="PF13860"/>
    </source>
</evidence>
<dbReference type="NCBIfam" id="TIGR04183">
    <property type="entry name" value="Por_Secre_tail"/>
    <property type="match status" value="1"/>
</dbReference>
<feature type="chain" id="PRO_5038113983" evidence="1">
    <location>
        <begin position="25"/>
        <end position="595"/>
    </location>
</feature>
<organism evidence="3 4">
    <name type="scientific">Eiseniibacteriota bacterium</name>
    <dbReference type="NCBI Taxonomy" id="2212470"/>
    <lineage>
        <taxon>Bacteria</taxon>
        <taxon>Candidatus Eiseniibacteriota</taxon>
    </lineage>
</organism>
<name>A0A956NH44_UNCEI</name>
<dbReference type="Proteomes" id="UP000739538">
    <property type="component" value="Unassembled WGS sequence"/>
</dbReference>
<comment type="caution">
    <text evidence="3">The sequence shown here is derived from an EMBL/GenBank/DDBJ whole genome shotgun (WGS) entry which is preliminary data.</text>
</comment>
<evidence type="ECO:0000256" key="1">
    <source>
        <dbReference type="SAM" id="SignalP"/>
    </source>
</evidence>
<reference evidence="3" key="2">
    <citation type="journal article" date="2021" name="Microbiome">
        <title>Successional dynamics and alternative stable states in a saline activated sludge microbial community over 9 years.</title>
        <authorList>
            <person name="Wang Y."/>
            <person name="Ye J."/>
            <person name="Ju F."/>
            <person name="Liu L."/>
            <person name="Boyd J.A."/>
            <person name="Deng Y."/>
            <person name="Parks D.H."/>
            <person name="Jiang X."/>
            <person name="Yin X."/>
            <person name="Woodcroft B.J."/>
            <person name="Tyson G.W."/>
            <person name="Hugenholtz P."/>
            <person name="Polz M.F."/>
            <person name="Zhang T."/>
        </authorList>
    </citation>
    <scope>NUCLEOTIDE SEQUENCE</scope>
    <source>
        <strain evidence="3">HKST-UBA02</strain>
    </source>
</reference>
<protein>
    <submittedName>
        <fullName evidence="3">T9SS type A sorting domain-containing protein</fullName>
    </submittedName>
</protein>
<dbReference type="EMBL" id="JAGQHS010000222">
    <property type="protein sequence ID" value="MCA9758859.1"/>
    <property type="molecule type" value="Genomic_DNA"/>
</dbReference>
<gene>
    <name evidence="3" type="ORF">KDA27_23900</name>
</gene>
<dbReference type="Pfam" id="PF13860">
    <property type="entry name" value="FlgD_ig"/>
    <property type="match status" value="1"/>
</dbReference>
<sequence>MRWILGTFLGAALLTWAFPLPVTAQQETAIRGSLSNFDVHQGCFDEADNFELDILGDIDPDDFTGFFPGWGSPPRFDDIKIGGVDLGAEVLWLDRSQPIPYCEWRHFGVQVDPALPPMSVQAYWTRVIKDRQIPVPFQWWVVQDEGLIIDRIVFSPTFDEGPVWIRREWAVNPDPIPLEELQFDTLPLQWMPGDEFLLAPGDMMDLPIPRPPDMAAVLVRYTVTRENGDTDVRFVTEAVLVPFQPEIVSVLVNFDLHNNIPGTSFDNLELDFFGDWLDPGMVRWWYDLEIPGPPPPFSAWGVDPLFRRFPPGMFPGLPGGLEVTWLDKYDTFDFCETYHFGLEFGPEVMLDPNTLPSVQAYWTRIDTCQVPVPWQFWQPVPGGPIFDIILLSETYWPGQVEVSRDYVALENEFPLEDLTWDNLGGLPWTPVAGDPQILSPGEETILEIPFSDVPGPEWIDPLDRAALVRYTVRPVGGDVETRFMNEALITPPTSQVPDEEVREHGTRIEPNLPNPFADWTLLIYRVEEECEVFFSIYDVNGREVAFLDAGVQSAGIHSIRFDARNEQGQPLPAGIYFAVMDAGGEVDQRKIVVRE</sequence>
<accession>A0A956NH44</accession>